<dbReference type="InterPro" id="IPR022742">
    <property type="entry name" value="Hydrolase_4"/>
</dbReference>
<gene>
    <name evidence="2" type="ORF">SAMN05216302_103030</name>
</gene>
<evidence type="ECO:0000313" key="3">
    <source>
        <dbReference type="Proteomes" id="UP000199533"/>
    </source>
</evidence>
<feature type="domain" description="Serine aminopeptidase S33" evidence="1">
    <location>
        <begin position="69"/>
        <end position="182"/>
    </location>
</feature>
<reference evidence="3" key="1">
    <citation type="submission" date="2016-10" db="EMBL/GenBank/DDBJ databases">
        <authorList>
            <person name="Varghese N."/>
            <person name="Submissions S."/>
        </authorList>
    </citation>
    <scope>NUCLEOTIDE SEQUENCE [LARGE SCALE GENOMIC DNA]</scope>
    <source>
        <strain evidence="3">Nm69</strain>
    </source>
</reference>
<dbReference type="Pfam" id="PF12146">
    <property type="entry name" value="Hydrolase_4"/>
    <property type="match status" value="1"/>
</dbReference>
<evidence type="ECO:0000259" key="1">
    <source>
        <dbReference type="Pfam" id="PF12146"/>
    </source>
</evidence>
<dbReference type="OrthoDB" id="9777090at2"/>
<dbReference type="RefSeq" id="WP_090701873.1">
    <property type="nucleotide sequence ID" value="NZ_FOSP01000030.1"/>
</dbReference>
<protein>
    <recommendedName>
        <fullName evidence="1">Serine aminopeptidase S33 domain-containing protein</fullName>
    </recommendedName>
</protein>
<accession>A0A1I4ERR6</accession>
<keyword evidence="3" id="KW-1185">Reference proteome</keyword>
<dbReference type="AlphaFoldDB" id="A0A1I4ERR6"/>
<dbReference type="EMBL" id="FOSP01000030">
    <property type="protein sequence ID" value="SFL08394.1"/>
    <property type="molecule type" value="Genomic_DNA"/>
</dbReference>
<proteinExistence type="predicted"/>
<dbReference type="SUPFAM" id="SSF53474">
    <property type="entry name" value="alpha/beta-Hydrolases"/>
    <property type="match status" value="1"/>
</dbReference>
<name>A0A1I4ERR6_9PROT</name>
<sequence>MRKVINRFSFLFLACVLLLNGCSGLFYYPDDKHRFYDPQAAGYSPENIFFTDVAQRKLHGWWFPAKKSPAKATIIFFHGNAENLTSHFLQLAWVSAEHYNLFIFDYPGFGRSEGKPTPKSCLESGYAAVDWVNKHRANNSPIIIYGQSVGGIIALRTAIDKKTEINLKLVVADSTFDSFQKIARVKLSRHWLTWPMQPLSYILLNDRWAPGNLESLSPVPVLVIHGEKDRIVEPMFSDMIFEKLVEPKTLWKIPGGGHIDVFWGHEFKYRSKFLTFIERLDNF</sequence>
<dbReference type="STRING" id="52441.SAMN05216302_103030"/>
<organism evidence="2 3">
    <name type="scientific">Nitrosomonas aestuarii</name>
    <dbReference type="NCBI Taxonomy" id="52441"/>
    <lineage>
        <taxon>Bacteria</taxon>
        <taxon>Pseudomonadati</taxon>
        <taxon>Pseudomonadota</taxon>
        <taxon>Betaproteobacteria</taxon>
        <taxon>Nitrosomonadales</taxon>
        <taxon>Nitrosomonadaceae</taxon>
        <taxon>Nitrosomonas</taxon>
    </lineage>
</organism>
<dbReference type="Proteomes" id="UP000199533">
    <property type="component" value="Unassembled WGS sequence"/>
</dbReference>
<dbReference type="Gene3D" id="3.40.50.1820">
    <property type="entry name" value="alpha/beta hydrolase"/>
    <property type="match status" value="1"/>
</dbReference>
<dbReference type="InterPro" id="IPR029058">
    <property type="entry name" value="AB_hydrolase_fold"/>
</dbReference>
<dbReference type="PANTHER" id="PTHR12277">
    <property type="entry name" value="ALPHA/BETA HYDROLASE DOMAIN-CONTAINING PROTEIN"/>
    <property type="match status" value="1"/>
</dbReference>
<dbReference type="PANTHER" id="PTHR12277:SF81">
    <property type="entry name" value="PROTEIN ABHD13"/>
    <property type="match status" value="1"/>
</dbReference>
<evidence type="ECO:0000313" key="2">
    <source>
        <dbReference type="EMBL" id="SFL08394.1"/>
    </source>
</evidence>